<evidence type="ECO:0008006" key="3">
    <source>
        <dbReference type="Google" id="ProtNLM"/>
    </source>
</evidence>
<comment type="caution">
    <text evidence="1">The sequence shown here is derived from an EMBL/GenBank/DDBJ whole genome shotgun (WGS) entry which is preliminary data.</text>
</comment>
<evidence type="ECO:0000313" key="1">
    <source>
        <dbReference type="EMBL" id="GLK56554.1"/>
    </source>
</evidence>
<protein>
    <recommendedName>
        <fullName evidence="3">Anti-sigma factor</fullName>
    </recommendedName>
</protein>
<reference evidence="1" key="2">
    <citation type="submission" date="2023-01" db="EMBL/GenBank/DDBJ databases">
        <authorList>
            <person name="Sun Q."/>
            <person name="Evtushenko L."/>
        </authorList>
    </citation>
    <scope>NUCLEOTIDE SEQUENCE</scope>
    <source>
        <strain evidence="1">VKM B-1606</strain>
    </source>
</reference>
<proteinExistence type="predicted"/>
<reference evidence="1" key="1">
    <citation type="journal article" date="2014" name="Int. J. Syst. Evol. Microbiol.">
        <title>Complete genome sequence of Corynebacterium casei LMG S-19264T (=DSM 44701T), isolated from a smear-ripened cheese.</title>
        <authorList>
            <consortium name="US DOE Joint Genome Institute (JGI-PGF)"/>
            <person name="Walter F."/>
            <person name="Albersmeier A."/>
            <person name="Kalinowski J."/>
            <person name="Ruckert C."/>
        </authorList>
    </citation>
    <scope>NUCLEOTIDE SEQUENCE</scope>
    <source>
        <strain evidence="1">VKM B-1606</strain>
    </source>
</reference>
<dbReference type="AlphaFoldDB" id="A0A9W6IVW0"/>
<sequence>MTARPISEDDLQAYVDDALSDDGRRHVSAYLSANPDVADRVRRLCEQRDQLRAAYAPILREPVPPELNLGRIVEASRRPSFASWRSMAAAVALLALGGGAGWIGRGVNQFPATGVLALAQEASQSFTTYASDHGRPVELRAADSAELVAWMSKRLNVKVTAPDLTASGYRFMGGRIVPTAHGPAGMFMYDDDHGQRLVMLMRRMASSGDAPMSEHEMGRIGGVAWARAGMGYSLVGDAAPKDIYPLADVIRAQTAKI</sequence>
<dbReference type="EMBL" id="BSFF01000003">
    <property type="protein sequence ID" value="GLK56554.1"/>
    <property type="molecule type" value="Genomic_DNA"/>
</dbReference>
<gene>
    <name evidence="1" type="ORF">GCM10008170_25730</name>
</gene>
<evidence type="ECO:0000313" key="2">
    <source>
        <dbReference type="Proteomes" id="UP001143400"/>
    </source>
</evidence>
<accession>A0A9W6IVW0</accession>
<name>A0A9W6IVW0_9HYPH</name>
<organism evidence="1 2">
    <name type="scientific">Methylopila capsulata</name>
    <dbReference type="NCBI Taxonomy" id="61654"/>
    <lineage>
        <taxon>Bacteria</taxon>
        <taxon>Pseudomonadati</taxon>
        <taxon>Pseudomonadota</taxon>
        <taxon>Alphaproteobacteria</taxon>
        <taxon>Hyphomicrobiales</taxon>
        <taxon>Methylopilaceae</taxon>
        <taxon>Methylopila</taxon>
    </lineage>
</organism>
<dbReference type="Proteomes" id="UP001143400">
    <property type="component" value="Unassembled WGS sequence"/>
</dbReference>